<dbReference type="GeneID" id="140016686"/>
<organism evidence="1 2">
    <name type="scientific">Coffea arabica</name>
    <name type="common">Arabian coffee</name>
    <dbReference type="NCBI Taxonomy" id="13443"/>
    <lineage>
        <taxon>Eukaryota</taxon>
        <taxon>Viridiplantae</taxon>
        <taxon>Streptophyta</taxon>
        <taxon>Embryophyta</taxon>
        <taxon>Tracheophyta</taxon>
        <taxon>Spermatophyta</taxon>
        <taxon>Magnoliopsida</taxon>
        <taxon>eudicotyledons</taxon>
        <taxon>Gunneridae</taxon>
        <taxon>Pentapetalae</taxon>
        <taxon>asterids</taxon>
        <taxon>lamiids</taxon>
        <taxon>Gentianales</taxon>
        <taxon>Rubiaceae</taxon>
        <taxon>Ixoroideae</taxon>
        <taxon>Gardenieae complex</taxon>
        <taxon>Bertiereae - Coffeeae clade</taxon>
        <taxon>Coffeeae</taxon>
        <taxon>Coffea</taxon>
    </lineage>
</organism>
<name>A0ABM4W3L9_COFAR</name>
<proteinExistence type="predicted"/>
<keyword evidence="1" id="KW-1185">Reference proteome</keyword>
<dbReference type="RefSeq" id="XP_071926373.1">
    <property type="nucleotide sequence ID" value="XM_072070272.1"/>
</dbReference>
<evidence type="ECO:0000313" key="1">
    <source>
        <dbReference type="Proteomes" id="UP001652660"/>
    </source>
</evidence>
<dbReference type="Proteomes" id="UP001652660">
    <property type="component" value="Chromosome 11c"/>
</dbReference>
<gene>
    <name evidence="2" type="primary">LOC140016686</name>
</gene>
<evidence type="ECO:0000313" key="2">
    <source>
        <dbReference type="RefSeq" id="XP_071926373.1"/>
    </source>
</evidence>
<accession>A0ABM4W3L9</accession>
<sequence>MKTSEGGKNGCTLYSTFMEWPIHKQKHNQLQLWMPRHKNPSNIPISWNHYPPRNTTYWPNSRTLRLFKFPLVLAPFIRDKIDAPIVSAIVEPKLLAFTTPRLVLIQWWCLRKSHFQMKSISLSPIVMMTLVTKGQNYWFISLYKELTLVSGLLTSTQN</sequence>
<reference evidence="2" key="1">
    <citation type="submission" date="2025-08" db="UniProtKB">
        <authorList>
            <consortium name="RefSeq"/>
        </authorList>
    </citation>
    <scope>IDENTIFICATION</scope>
    <source>
        <tissue evidence="2">Leaves</tissue>
    </source>
</reference>
<protein>
    <submittedName>
        <fullName evidence="2">Uncharacterized protein</fullName>
    </submittedName>
</protein>